<evidence type="ECO:0000313" key="1">
    <source>
        <dbReference type="EMBL" id="EYC35950.1"/>
    </source>
</evidence>
<gene>
    <name evidence="1" type="primary">Acey_s0954.g3197</name>
    <name evidence="1" type="ORF">Y032_0954g3197</name>
</gene>
<dbReference type="AlphaFoldDB" id="A0A016W8K5"/>
<comment type="caution">
    <text evidence="1">The sequence shown here is derived from an EMBL/GenBank/DDBJ whole genome shotgun (WGS) entry which is preliminary data.</text>
</comment>
<reference evidence="2" key="1">
    <citation type="journal article" date="2015" name="Nat. Genet.">
        <title>The genome and transcriptome of the zoonotic hookworm Ancylostoma ceylanicum identify infection-specific gene families.</title>
        <authorList>
            <person name="Schwarz E.M."/>
            <person name="Hu Y."/>
            <person name="Antoshechkin I."/>
            <person name="Miller M.M."/>
            <person name="Sternberg P.W."/>
            <person name="Aroian R.V."/>
        </authorList>
    </citation>
    <scope>NUCLEOTIDE SEQUENCE</scope>
    <source>
        <strain evidence="2">HY135</strain>
    </source>
</reference>
<name>A0A016W8K5_9BILA</name>
<dbReference type="EMBL" id="JARK01000554">
    <property type="protein sequence ID" value="EYC35950.1"/>
    <property type="molecule type" value="Genomic_DNA"/>
</dbReference>
<keyword evidence="2" id="KW-1185">Reference proteome</keyword>
<accession>A0A016W8K5</accession>
<organism evidence="1 2">
    <name type="scientific">Ancylostoma ceylanicum</name>
    <dbReference type="NCBI Taxonomy" id="53326"/>
    <lineage>
        <taxon>Eukaryota</taxon>
        <taxon>Metazoa</taxon>
        <taxon>Ecdysozoa</taxon>
        <taxon>Nematoda</taxon>
        <taxon>Chromadorea</taxon>
        <taxon>Rhabditida</taxon>
        <taxon>Rhabditina</taxon>
        <taxon>Rhabditomorpha</taxon>
        <taxon>Strongyloidea</taxon>
        <taxon>Ancylostomatidae</taxon>
        <taxon>Ancylostomatinae</taxon>
        <taxon>Ancylostoma</taxon>
    </lineage>
</organism>
<sequence>MVGRNCSKFEGTGPIALNPAFRAALSRIIHRFNVDRVKISGVSAFGWHRQEVTTSLPIDYQGLRVRCFIHSAIRASDLFRSAGVFNFPQTSPPVVAIATTAGGHHMDEVN</sequence>
<dbReference type="Proteomes" id="UP000024635">
    <property type="component" value="Unassembled WGS sequence"/>
</dbReference>
<proteinExistence type="predicted"/>
<evidence type="ECO:0000313" key="2">
    <source>
        <dbReference type="Proteomes" id="UP000024635"/>
    </source>
</evidence>
<protein>
    <submittedName>
        <fullName evidence="1">Uncharacterized protein</fullName>
    </submittedName>
</protein>